<dbReference type="Proteomes" id="UP001064027">
    <property type="component" value="Chromosome"/>
</dbReference>
<name>A0ACD4C998_9BACI</name>
<sequence>MKATIMTIRGKGLHVETYGSIENPVLLYLHGGPGESCYDFSFHQGERLGKDLFVVAIDQRGVCRSEAIEEGEPFGFQDLVEDCESLRRELGIDRWSVLGHSFGGFLALAYGSQYPDSIDSLIFECPTFDFTLTSKGLLKKTAGLFGKYNQPELQDKAMSLVDKELSPKEFTEIYMSLSDELKEHRMEIYTHNFDNPTDYYSTYTDEEWDTFYDRSDYHYQLLREEGIIFSNLLEKIKAIKLPMLLLTGEYDPVTCDEHIQTFQLDAVNGERVHFKQSGHTPHYEEANHFSEVVMRFINTNNLIKQR</sequence>
<proteinExistence type="predicted"/>
<evidence type="ECO:0000313" key="1">
    <source>
        <dbReference type="EMBL" id="UXH45052.1"/>
    </source>
</evidence>
<evidence type="ECO:0000313" key="2">
    <source>
        <dbReference type="Proteomes" id="UP001064027"/>
    </source>
</evidence>
<protein>
    <submittedName>
        <fullName evidence="1">Alpha/beta hydrolase</fullName>
    </submittedName>
</protein>
<gene>
    <name evidence="1" type="ORF">N5C46_03000</name>
</gene>
<reference evidence="1" key="1">
    <citation type="submission" date="2022-09" db="EMBL/GenBank/DDBJ databases">
        <title>Complete genome sequence of Rossellomorea vietnamensis strain RL-WG62, a newly isolated PGPR with the potential for plant salinity stress alleviation.</title>
        <authorList>
            <person name="Ren L."/>
            <person name="Wang G."/>
            <person name="Hu H."/>
        </authorList>
    </citation>
    <scope>NUCLEOTIDE SEQUENCE</scope>
    <source>
        <strain evidence="1">RL-WG62</strain>
    </source>
</reference>
<keyword evidence="1" id="KW-0378">Hydrolase</keyword>
<accession>A0ACD4C998</accession>
<dbReference type="EMBL" id="CP104558">
    <property type="protein sequence ID" value="UXH45052.1"/>
    <property type="molecule type" value="Genomic_DNA"/>
</dbReference>
<keyword evidence="2" id="KW-1185">Reference proteome</keyword>
<organism evidence="1 2">
    <name type="scientific">Rossellomorea vietnamensis</name>
    <dbReference type="NCBI Taxonomy" id="218284"/>
    <lineage>
        <taxon>Bacteria</taxon>
        <taxon>Bacillati</taxon>
        <taxon>Bacillota</taxon>
        <taxon>Bacilli</taxon>
        <taxon>Bacillales</taxon>
        <taxon>Bacillaceae</taxon>
        <taxon>Rossellomorea</taxon>
    </lineage>
</organism>